<evidence type="ECO:0000313" key="4">
    <source>
        <dbReference type="Proteomes" id="UP000076586"/>
    </source>
</evidence>
<accession>A0A170YJY9</accession>
<keyword evidence="1" id="KW-0802">TPR repeat</keyword>
<sequence length="569" mass="62153">MKKGLYLLSAAILAFVFTSCSKPMGALDPSYFNTTPNPLEAVGGKVNATVTGKFPEKYFDKKTVVEVTPVLKTASGQEFKSTPALFQGEKIQGNNQSVAYKAGGTFSINAAFDYVPEMAKSELFLEFKATRGNKTYTIPSVKVADGVIATSTLAAVDGDNLDAPIVNDKFQRIIKEKHDANIMFLIQQANIRKGELKKEELVSLVQKIQAAKENESMKVAGFDLNSYASPDGGVKLNTKLSEQREKNTNTYIKKELKKLKTSLDVNANFTAQDWEGFQQLLSSSNIQDKEVILRVLSMYSDPEQREHEIRNLSAAFKNIAQDILPQLRRSKLQLTLDLIGKSDEQIAKLAQENSKSLNVEELLYAATLTNNASTKAGIYEKVVDQFPGDIRGYNNLGTIKFNQGNYAEASRLFAKALAIDSKSPEANYNAGIAALAQGDVAKSQQYFGNAGNIGGNTLNQALGIIYLQQGDFAKAKSAFGNAATNNAALSQILTKDYSAARSTLNSVKNPNGETAYLQAIVGARTNDRQLVYDGMRKAVASNKKWATKATTDAEFAKYLTDSDFQNIIK</sequence>
<feature type="chain" id="PRO_5007904893" evidence="2">
    <location>
        <begin position="27"/>
        <end position="569"/>
    </location>
</feature>
<dbReference type="Pfam" id="PF13432">
    <property type="entry name" value="TPR_16"/>
    <property type="match status" value="1"/>
</dbReference>
<dbReference type="SMART" id="SM00028">
    <property type="entry name" value="TPR"/>
    <property type="match status" value="2"/>
</dbReference>
<dbReference type="EMBL" id="BDCR01000001">
    <property type="protein sequence ID" value="GAT61862.1"/>
    <property type="molecule type" value="Genomic_DNA"/>
</dbReference>
<dbReference type="Gene3D" id="1.25.40.10">
    <property type="entry name" value="Tetratricopeptide repeat domain"/>
    <property type="match status" value="1"/>
</dbReference>
<dbReference type="PROSITE" id="PS50005">
    <property type="entry name" value="TPR"/>
    <property type="match status" value="1"/>
</dbReference>
<keyword evidence="4" id="KW-1185">Reference proteome</keyword>
<proteinExistence type="predicted"/>
<dbReference type="RefSeq" id="WP_068701591.1">
    <property type="nucleotide sequence ID" value="NZ_BDCR01000001.1"/>
</dbReference>
<comment type="caution">
    <text evidence="3">The sequence shown here is derived from an EMBL/GenBank/DDBJ whole genome shotgun (WGS) entry which is preliminary data.</text>
</comment>
<dbReference type="AlphaFoldDB" id="A0A170YJY9"/>
<evidence type="ECO:0000256" key="2">
    <source>
        <dbReference type="SAM" id="SignalP"/>
    </source>
</evidence>
<evidence type="ECO:0000313" key="3">
    <source>
        <dbReference type="EMBL" id="GAT61862.1"/>
    </source>
</evidence>
<feature type="signal peptide" evidence="2">
    <location>
        <begin position="1"/>
        <end position="26"/>
    </location>
</feature>
<dbReference type="InterPro" id="IPR011990">
    <property type="entry name" value="TPR-like_helical_dom_sf"/>
</dbReference>
<dbReference type="STRING" id="681398.PJIAN_1448"/>
<dbReference type="SUPFAM" id="SSF48452">
    <property type="entry name" value="TPR-like"/>
    <property type="match status" value="1"/>
</dbReference>
<dbReference type="Proteomes" id="UP000076586">
    <property type="component" value="Unassembled WGS sequence"/>
</dbReference>
<reference evidence="4" key="1">
    <citation type="submission" date="2016-04" db="EMBL/GenBank/DDBJ databases">
        <title>Draft genome sequence of Paludibacter jiangxiensis strain NM7.</title>
        <authorList>
            <person name="Qiu Y."/>
            <person name="Matsuura N."/>
            <person name="Ohashi A."/>
            <person name="Tourlousse M.D."/>
            <person name="Sekiguchi Y."/>
        </authorList>
    </citation>
    <scope>NUCLEOTIDE SEQUENCE [LARGE SCALE GENOMIC DNA]</scope>
    <source>
        <strain evidence="4">NM7</strain>
    </source>
</reference>
<reference evidence="4" key="2">
    <citation type="journal article" date="2017" name="Genome Announc.">
        <title>Draft genome sequence of Paludibacter jiangxiensis NM7(T), a propionate-producing fermentative bacterium.</title>
        <authorList>
            <person name="Qiu Y.-L."/>
            <person name="Tourlousse D.M."/>
            <person name="Matsuura N."/>
            <person name="Ohashi A."/>
            <person name="Sekiguchi Y."/>
        </authorList>
    </citation>
    <scope>NUCLEOTIDE SEQUENCE [LARGE SCALE GENOMIC DNA]</scope>
    <source>
        <strain evidence="4">NM7</strain>
    </source>
</reference>
<evidence type="ECO:0000256" key="1">
    <source>
        <dbReference type="PROSITE-ProRule" id="PRU00339"/>
    </source>
</evidence>
<gene>
    <name evidence="3" type="ORF">PJIAN_1448</name>
</gene>
<dbReference type="PROSITE" id="PS51257">
    <property type="entry name" value="PROKAR_LIPOPROTEIN"/>
    <property type="match status" value="1"/>
</dbReference>
<dbReference type="OrthoDB" id="1465834at2"/>
<organism evidence="3 4">
    <name type="scientific">Paludibacter jiangxiensis</name>
    <dbReference type="NCBI Taxonomy" id="681398"/>
    <lineage>
        <taxon>Bacteria</taxon>
        <taxon>Pseudomonadati</taxon>
        <taxon>Bacteroidota</taxon>
        <taxon>Bacteroidia</taxon>
        <taxon>Bacteroidales</taxon>
        <taxon>Paludibacteraceae</taxon>
        <taxon>Paludibacter</taxon>
    </lineage>
</organism>
<name>A0A170YJY9_9BACT</name>
<feature type="repeat" description="TPR" evidence="1">
    <location>
        <begin position="390"/>
        <end position="423"/>
    </location>
</feature>
<protein>
    <submittedName>
        <fullName evidence="3">Tetratricopeptide repeat-containing protein</fullName>
    </submittedName>
</protein>
<keyword evidence="2" id="KW-0732">Signal</keyword>
<dbReference type="InterPro" id="IPR019734">
    <property type="entry name" value="TPR_rpt"/>
</dbReference>